<reference evidence="2" key="1">
    <citation type="journal article" date="2019" name="Int. J. Syst. Evol. Microbiol.">
        <title>The Global Catalogue of Microorganisms (GCM) 10K type strain sequencing project: providing services to taxonomists for standard genome sequencing and annotation.</title>
        <authorList>
            <consortium name="The Broad Institute Genomics Platform"/>
            <consortium name="The Broad Institute Genome Sequencing Center for Infectious Disease"/>
            <person name="Wu L."/>
            <person name="Ma J."/>
        </authorList>
    </citation>
    <scope>NUCLEOTIDE SEQUENCE [LARGE SCALE GENOMIC DNA]</scope>
    <source>
        <strain evidence="2">JCM 17923</strain>
    </source>
</reference>
<evidence type="ECO:0000313" key="2">
    <source>
        <dbReference type="Proteomes" id="UP001501153"/>
    </source>
</evidence>
<gene>
    <name evidence="1" type="ORF">GCM10023185_18820</name>
</gene>
<protein>
    <submittedName>
        <fullName evidence="1">Uncharacterized protein</fullName>
    </submittedName>
</protein>
<dbReference type="Proteomes" id="UP001501153">
    <property type="component" value="Unassembled WGS sequence"/>
</dbReference>
<keyword evidence="2" id="KW-1185">Reference proteome</keyword>
<accession>A0ABP8IBY5</accession>
<comment type="caution">
    <text evidence="1">The sequence shown here is derived from an EMBL/GenBank/DDBJ whole genome shotgun (WGS) entry which is preliminary data.</text>
</comment>
<organism evidence="1 2">
    <name type="scientific">Hymenobacter saemangeumensis</name>
    <dbReference type="NCBI Taxonomy" id="1084522"/>
    <lineage>
        <taxon>Bacteria</taxon>
        <taxon>Pseudomonadati</taxon>
        <taxon>Bacteroidota</taxon>
        <taxon>Cytophagia</taxon>
        <taxon>Cytophagales</taxon>
        <taxon>Hymenobacteraceae</taxon>
        <taxon>Hymenobacter</taxon>
    </lineage>
</organism>
<name>A0ABP8IBY5_9BACT</name>
<evidence type="ECO:0000313" key="1">
    <source>
        <dbReference type="EMBL" id="GAA4355717.1"/>
    </source>
</evidence>
<proteinExistence type="predicted"/>
<sequence length="84" mass="9332">MNAHQHKGLQQAIGKHFGQGSLQAQALYILAIVKIEHRQRWHRLGLSPGGQQNAELNLSPEQGRLNYLGAEPHATGRLHFAGMF</sequence>
<dbReference type="EMBL" id="BAABGZ010000018">
    <property type="protein sequence ID" value="GAA4355717.1"/>
    <property type="molecule type" value="Genomic_DNA"/>
</dbReference>